<organism evidence="3">
    <name type="scientific">marine metagenome</name>
    <dbReference type="NCBI Taxonomy" id="408172"/>
    <lineage>
        <taxon>unclassified sequences</taxon>
        <taxon>metagenomes</taxon>
        <taxon>ecological metagenomes</taxon>
    </lineage>
</organism>
<dbReference type="InterPro" id="IPR008948">
    <property type="entry name" value="L-Aspartase-like"/>
</dbReference>
<dbReference type="GO" id="GO:0044208">
    <property type="term" value="P:'de novo' AMP biosynthetic process"/>
    <property type="evidence" value="ECO:0007669"/>
    <property type="project" value="UniProtKB-UniPathway"/>
</dbReference>
<evidence type="ECO:0000259" key="2">
    <source>
        <dbReference type="SMART" id="SM00998"/>
    </source>
</evidence>
<dbReference type="GO" id="GO:0004018">
    <property type="term" value="F:N6-(1,2-dicarboxyethyl)AMP AMP-lyase (fumarate-forming) activity"/>
    <property type="evidence" value="ECO:0007669"/>
    <property type="project" value="InterPro"/>
</dbReference>
<dbReference type="EMBL" id="UINC01001727">
    <property type="protein sequence ID" value="SUZ87495.1"/>
    <property type="molecule type" value="Genomic_DNA"/>
</dbReference>
<dbReference type="InterPro" id="IPR019468">
    <property type="entry name" value="AdenyloSucc_lyase_C"/>
</dbReference>
<dbReference type="SMART" id="SM00998">
    <property type="entry name" value="ADSL_C"/>
    <property type="match status" value="1"/>
</dbReference>
<dbReference type="Gene3D" id="1.20.200.10">
    <property type="entry name" value="Fumarase/aspartase (Central domain)"/>
    <property type="match status" value="1"/>
</dbReference>
<dbReference type="PANTHER" id="PTHR43172:SF1">
    <property type="entry name" value="ADENYLOSUCCINATE LYASE"/>
    <property type="match status" value="1"/>
</dbReference>
<dbReference type="UniPathway" id="UPA00074">
    <property type="reaction ID" value="UER00132"/>
</dbReference>
<dbReference type="SUPFAM" id="SSF48557">
    <property type="entry name" value="L-aspartase-like"/>
    <property type="match status" value="1"/>
</dbReference>
<evidence type="ECO:0000256" key="1">
    <source>
        <dbReference type="ARBA" id="ARBA00023239"/>
    </source>
</evidence>
<dbReference type="InterPro" id="IPR004769">
    <property type="entry name" value="Pur_lyase"/>
</dbReference>
<dbReference type="InterPro" id="IPR000362">
    <property type="entry name" value="Fumarate_lyase_fam"/>
</dbReference>
<dbReference type="UniPathway" id="UPA00075">
    <property type="reaction ID" value="UER00336"/>
</dbReference>
<keyword evidence="1" id="KW-0456">Lyase</keyword>
<feature type="domain" description="Adenylosuccinate lyase C-terminal" evidence="2">
    <location>
        <begin position="368"/>
        <end position="452"/>
    </location>
</feature>
<sequence>MNRYIHPLADRYASTQMQEIFSPMRKFGTWRRLWLALAESQAELGLEIPEEALSQMRAALDKIDLESAAEYERRFRHDVMAHVHLFGDAAPAARAVIHLGATSAFIGDNTDLILHREALTLTLKRVVRCISALAIFAEAYASLPTLGYTHFQPAQPTTVGKRATLWAQDLLLDLEELEYRISSLRFRGIRGTTGTQASFLELFDGDHGKVDALDSAVGLRMGFENSYSLSGQTYPRKVDFAVQSTLAGVATSLSKMGHDWRILAHLREVEEPFESEQIGSSAMPYKRNPMRAERICALARHVIVLAQDPAFTAATQWLERTLDDSANRRVSIPDAFLALDGCLVLAENVSKGLIVNPAVVEKNLAEHLPFMATETILMHATARGGDRQDLHERMRKHSIAAATRLKRGSSESDLIQCIAEDKAFDVSAEELEDLVDPNRFIGRAPEQVAQFLREQVTPMLERLGKNAEELQSTELHV</sequence>
<dbReference type="Pfam" id="PF10397">
    <property type="entry name" value="ADSL_C"/>
    <property type="match status" value="1"/>
</dbReference>
<dbReference type="Pfam" id="PF00206">
    <property type="entry name" value="Lyase_1"/>
    <property type="match status" value="1"/>
</dbReference>
<reference evidence="3" key="1">
    <citation type="submission" date="2018-05" db="EMBL/GenBank/DDBJ databases">
        <authorList>
            <person name="Lanie J.A."/>
            <person name="Ng W.-L."/>
            <person name="Kazmierczak K.M."/>
            <person name="Andrzejewski T.M."/>
            <person name="Davidsen T.M."/>
            <person name="Wayne K.J."/>
            <person name="Tettelin H."/>
            <person name="Glass J.I."/>
            <person name="Rusch D."/>
            <person name="Podicherti R."/>
            <person name="Tsui H.-C.T."/>
            <person name="Winkler M.E."/>
        </authorList>
    </citation>
    <scope>NUCLEOTIDE SEQUENCE</scope>
</reference>
<dbReference type="AlphaFoldDB" id="A0A381R6Y0"/>
<dbReference type="PRINTS" id="PR00149">
    <property type="entry name" value="FUMRATELYASE"/>
</dbReference>
<dbReference type="PROSITE" id="PS00163">
    <property type="entry name" value="FUMARATE_LYASES"/>
    <property type="match status" value="1"/>
</dbReference>
<name>A0A381R6Y0_9ZZZZ</name>
<dbReference type="GO" id="GO:0006189">
    <property type="term" value="P:'de novo' IMP biosynthetic process"/>
    <property type="evidence" value="ECO:0007669"/>
    <property type="project" value="UniProtKB-UniPathway"/>
</dbReference>
<gene>
    <name evidence="3" type="ORF">METZ01_LOCUS40349</name>
</gene>
<dbReference type="InterPro" id="IPR022761">
    <property type="entry name" value="Fumarate_lyase_N"/>
</dbReference>
<dbReference type="NCBIfam" id="TIGR00928">
    <property type="entry name" value="purB"/>
    <property type="match status" value="1"/>
</dbReference>
<dbReference type="GO" id="GO:0070626">
    <property type="term" value="F:(S)-2-(5-amino-1-(5-phospho-D-ribosyl)imidazole-4-carboxamido) succinate lyase (fumarate-forming) activity"/>
    <property type="evidence" value="ECO:0007669"/>
    <property type="project" value="TreeGrafter"/>
</dbReference>
<evidence type="ECO:0000313" key="3">
    <source>
        <dbReference type="EMBL" id="SUZ87495.1"/>
    </source>
</evidence>
<proteinExistence type="predicted"/>
<dbReference type="Gene3D" id="1.10.40.30">
    <property type="entry name" value="Fumarase/aspartase (C-terminal domain)"/>
    <property type="match status" value="1"/>
</dbReference>
<dbReference type="CDD" id="cd03302">
    <property type="entry name" value="Adenylsuccinate_lyase_2"/>
    <property type="match status" value="1"/>
</dbReference>
<dbReference type="PANTHER" id="PTHR43172">
    <property type="entry name" value="ADENYLOSUCCINATE LYASE"/>
    <property type="match status" value="1"/>
</dbReference>
<dbReference type="PRINTS" id="PR00145">
    <property type="entry name" value="ARGSUCLYASE"/>
</dbReference>
<dbReference type="GO" id="GO:0005829">
    <property type="term" value="C:cytosol"/>
    <property type="evidence" value="ECO:0007669"/>
    <property type="project" value="TreeGrafter"/>
</dbReference>
<dbReference type="Gene3D" id="1.10.275.60">
    <property type="match status" value="1"/>
</dbReference>
<accession>A0A381R6Y0</accession>
<protein>
    <recommendedName>
        <fullName evidence="2">Adenylosuccinate lyase C-terminal domain-containing protein</fullName>
    </recommendedName>
</protein>
<dbReference type="InterPro" id="IPR020557">
    <property type="entry name" value="Fumarate_lyase_CS"/>
</dbReference>